<evidence type="ECO:0000313" key="5">
    <source>
        <dbReference type="Proteomes" id="UP001265746"/>
    </source>
</evidence>
<feature type="transmembrane region" description="Helical" evidence="2">
    <location>
        <begin position="308"/>
        <end position="332"/>
    </location>
</feature>
<evidence type="ECO:0000256" key="2">
    <source>
        <dbReference type="SAM" id="Phobius"/>
    </source>
</evidence>
<feature type="region of interest" description="Disordered" evidence="1">
    <location>
        <begin position="18"/>
        <end position="64"/>
    </location>
</feature>
<gene>
    <name evidence="4" type="ORF">N8I77_010788</name>
</gene>
<keyword evidence="5" id="KW-1185">Reference proteome</keyword>
<evidence type="ECO:0000313" key="4">
    <source>
        <dbReference type="EMBL" id="KAK2601333.1"/>
    </source>
</evidence>
<comment type="caution">
    <text evidence="4">The sequence shown here is derived from an EMBL/GenBank/DDBJ whole genome shotgun (WGS) entry which is preliminary data.</text>
</comment>
<reference evidence="4" key="1">
    <citation type="submission" date="2023-06" db="EMBL/GenBank/DDBJ databases">
        <authorList>
            <person name="Noh H."/>
        </authorList>
    </citation>
    <scope>NUCLEOTIDE SEQUENCE</scope>
    <source>
        <strain evidence="4">DUCC20226</strain>
    </source>
</reference>
<feature type="region of interest" description="Disordered" evidence="1">
    <location>
        <begin position="175"/>
        <end position="195"/>
    </location>
</feature>
<dbReference type="PANTHER" id="PTHR38409">
    <property type="entry name" value="MDM10-COMPLEMENTING PROTEIN 1"/>
    <property type="match status" value="1"/>
</dbReference>
<dbReference type="GO" id="GO:0005741">
    <property type="term" value="C:mitochondrial outer membrane"/>
    <property type="evidence" value="ECO:0007669"/>
    <property type="project" value="TreeGrafter"/>
</dbReference>
<keyword evidence="2" id="KW-0472">Membrane</keyword>
<keyword evidence="2" id="KW-1133">Transmembrane helix</keyword>
<organism evidence="4 5">
    <name type="scientific">Phomopsis amygdali</name>
    <name type="common">Fusicoccum amygdali</name>
    <dbReference type="NCBI Taxonomy" id="1214568"/>
    <lineage>
        <taxon>Eukaryota</taxon>
        <taxon>Fungi</taxon>
        <taxon>Dikarya</taxon>
        <taxon>Ascomycota</taxon>
        <taxon>Pezizomycotina</taxon>
        <taxon>Sordariomycetes</taxon>
        <taxon>Sordariomycetidae</taxon>
        <taxon>Diaporthales</taxon>
        <taxon>Diaporthaceae</taxon>
        <taxon>Diaporthe</taxon>
    </lineage>
</organism>
<sequence length="356" mass="37895">MDSRSLRATPSQETLISLLQLEPQPIPDTDKDLPPLPEESSDGTRTEADTEKETARSIGGSGISGHARTSSLGLSGSGHGSIYYLTRIQRYSTYALSIFTGLHIANTSIIPLITRSVPASEGYLLLAREIYQTPLTEPLFVALPIAAHIASGIALRLVRRSQNLKRYGGATPAVLPTRSSTGRSTASSGSAGATSAWPPLTWVSASGYGFAAFLAAHVAMNRLLPLHIEGDSSNIGLAYVAHGFAAHPATSYVAYAGLLTLGCGHMVWGWAKWIGLAQLAGWRADIKTVGTTRDRNEDVRRRKRRRRIWLWINGTAVAATAVWAAGALGVVARGGRADGWVGKAYDELFAAVGLGH</sequence>
<dbReference type="Pfam" id="PF07950">
    <property type="entry name" value="MCP1_TM"/>
    <property type="match status" value="1"/>
</dbReference>
<dbReference type="EMBL" id="JAUJFL010000006">
    <property type="protein sequence ID" value="KAK2601333.1"/>
    <property type="molecule type" value="Genomic_DNA"/>
</dbReference>
<evidence type="ECO:0000256" key="1">
    <source>
        <dbReference type="SAM" id="MobiDB-lite"/>
    </source>
</evidence>
<name>A0AAD9W271_PHOAM</name>
<feature type="transmembrane region" description="Helical" evidence="2">
    <location>
        <begin position="94"/>
        <end position="114"/>
    </location>
</feature>
<dbReference type="InterPro" id="IPR039960">
    <property type="entry name" value="MCP1"/>
</dbReference>
<dbReference type="GO" id="GO:0007005">
    <property type="term" value="P:mitochondrion organization"/>
    <property type="evidence" value="ECO:0007669"/>
    <property type="project" value="TreeGrafter"/>
</dbReference>
<feature type="domain" description="Mitochondrial adapter protein MCP1 transmembrane" evidence="3">
    <location>
        <begin position="213"/>
        <end position="335"/>
    </location>
</feature>
<accession>A0AAD9W271</accession>
<evidence type="ECO:0000259" key="3">
    <source>
        <dbReference type="Pfam" id="PF07950"/>
    </source>
</evidence>
<dbReference type="InterPro" id="IPR012472">
    <property type="entry name" value="MCP1_TM"/>
</dbReference>
<feature type="transmembrane region" description="Helical" evidence="2">
    <location>
        <begin position="139"/>
        <end position="158"/>
    </location>
</feature>
<dbReference type="Proteomes" id="UP001265746">
    <property type="component" value="Unassembled WGS sequence"/>
</dbReference>
<feature type="compositionally biased region" description="Basic and acidic residues" evidence="1">
    <location>
        <begin position="42"/>
        <end position="55"/>
    </location>
</feature>
<dbReference type="GO" id="GO:0055088">
    <property type="term" value="P:lipid homeostasis"/>
    <property type="evidence" value="ECO:0007669"/>
    <property type="project" value="InterPro"/>
</dbReference>
<keyword evidence="2" id="KW-0812">Transmembrane</keyword>
<protein>
    <recommendedName>
        <fullName evidence="3">Mitochondrial adapter protein MCP1 transmembrane domain-containing protein</fullName>
    </recommendedName>
</protein>
<feature type="compositionally biased region" description="Low complexity" evidence="1">
    <location>
        <begin position="177"/>
        <end position="195"/>
    </location>
</feature>
<dbReference type="AlphaFoldDB" id="A0AAD9W271"/>
<dbReference type="PANTHER" id="PTHR38409:SF1">
    <property type="entry name" value="MITOCHONDRIAL ADAPTER PROTEIN MCP1"/>
    <property type="match status" value="1"/>
</dbReference>
<proteinExistence type="predicted"/>